<dbReference type="SUPFAM" id="SSF56601">
    <property type="entry name" value="beta-lactamase/transpeptidase-like"/>
    <property type="match status" value="1"/>
</dbReference>
<reference evidence="2 3" key="1">
    <citation type="submission" date="2019-06" db="EMBL/GenBank/DDBJ databases">
        <title>Lysobacter alkalisoli sp. nov. isolated from saline-alkali soil.</title>
        <authorList>
            <person name="Sun J.-Q."/>
            <person name="Xu L."/>
        </authorList>
    </citation>
    <scope>NUCLEOTIDE SEQUENCE [LARGE SCALE GENOMIC DNA]</scope>
    <source>
        <strain evidence="2 3">SJ-36</strain>
    </source>
</reference>
<dbReference type="InterPro" id="IPR001466">
    <property type="entry name" value="Beta-lactam-related"/>
</dbReference>
<dbReference type="Pfam" id="PF00144">
    <property type="entry name" value="Beta-lactamase"/>
    <property type="match status" value="1"/>
</dbReference>
<dbReference type="OrthoDB" id="6963107at2"/>
<evidence type="ECO:0000313" key="3">
    <source>
        <dbReference type="Proteomes" id="UP000317199"/>
    </source>
</evidence>
<dbReference type="EMBL" id="CP041242">
    <property type="protein sequence ID" value="QDH68698.1"/>
    <property type="molecule type" value="Genomic_DNA"/>
</dbReference>
<dbReference type="RefSeq" id="WP_141622041.1">
    <property type="nucleotide sequence ID" value="NZ_CP041242.1"/>
</dbReference>
<organism evidence="2 3">
    <name type="scientific">Marilutibacter alkalisoli</name>
    <dbReference type="NCBI Taxonomy" id="2591633"/>
    <lineage>
        <taxon>Bacteria</taxon>
        <taxon>Pseudomonadati</taxon>
        <taxon>Pseudomonadota</taxon>
        <taxon>Gammaproteobacteria</taxon>
        <taxon>Lysobacterales</taxon>
        <taxon>Lysobacteraceae</taxon>
        <taxon>Marilutibacter</taxon>
    </lineage>
</organism>
<evidence type="ECO:0000313" key="2">
    <source>
        <dbReference type="EMBL" id="QDH68698.1"/>
    </source>
</evidence>
<dbReference type="InterPro" id="IPR050789">
    <property type="entry name" value="Diverse_Enzym_Activities"/>
</dbReference>
<dbReference type="PANTHER" id="PTHR43283:SF7">
    <property type="entry name" value="BETA-LACTAMASE-RELATED DOMAIN-CONTAINING PROTEIN"/>
    <property type="match status" value="1"/>
</dbReference>
<dbReference type="Gene3D" id="3.40.710.10">
    <property type="entry name" value="DD-peptidase/beta-lactamase superfamily"/>
    <property type="match status" value="1"/>
</dbReference>
<feature type="domain" description="Beta-lactamase-related" evidence="1">
    <location>
        <begin position="68"/>
        <end position="318"/>
    </location>
</feature>
<sequence length="361" mass="40076">MSKRRFLKVFAAVLSMVALIVLVWGCRPFVDRQAIASNPVPVASAPMTAEHAGRLVTWIEKEADGIEAFIAVRDGKVLLSHGAVDLPMSLASVRKSVLSLLFGIAWDRGLIDLDATLAELGIDEGAIPLTETEKLATIEQLLQSRSGVYLHSGAETVENKDGRPRRGQFLPGEHYFYNNWDFNVLGAIFEQQAGIPIGEALDSWLAVPLGMQDFHASHVLYDSRGSDSDFRTYRIHMSARDLARLGVLVQQDGLWGRERIVSKQWLDRSTTPYSVPDSPFYDGFGYSWWLNSELNAVLADGWGGQYLLIDRDHDLVLVTRRDNGNSILGYLVSSQLKPEGHPADIQKLDAMIRDMVATPVQ</sequence>
<protein>
    <submittedName>
        <fullName evidence="2">Serine hydrolase</fullName>
    </submittedName>
</protein>
<dbReference type="KEGG" id="lyj:FKV23_00130"/>
<gene>
    <name evidence="2" type="ORF">FKV23_00130</name>
</gene>
<keyword evidence="3" id="KW-1185">Reference proteome</keyword>
<accession>A0A514BMT3</accession>
<name>A0A514BMT3_9GAMM</name>
<dbReference type="GO" id="GO:0016787">
    <property type="term" value="F:hydrolase activity"/>
    <property type="evidence" value="ECO:0007669"/>
    <property type="project" value="UniProtKB-KW"/>
</dbReference>
<dbReference type="Proteomes" id="UP000317199">
    <property type="component" value="Chromosome"/>
</dbReference>
<dbReference type="PANTHER" id="PTHR43283">
    <property type="entry name" value="BETA-LACTAMASE-RELATED"/>
    <property type="match status" value="1"/>
</dbReference>
<evidence type="ECO:0000259" key="1">
    <source>
        <dbReference type="Pfam" id="PF00144"/>
    </source>
</evidence>
<proteinExistence type="predicted"/>
<dbReference type="InterPro" id="IPR012338">
    <property type="entry name" value="Beta-lactam/transpept-like"/>
</dbReference>
<dbReference type="AlphaFoldDB" id="A0A514BMT3"/>
<keyword evidence="2" id="KW-0378">Hydrolase</keyword>